<keyword evidence="2" id="KW-1185">Reference proteome</keyword>
<protein>
    <submittedName>
        <fullName evidence="1">Uncharacterized protein</fullName>
    </submittedName>
</protein>
<dbReference type="AlphaFoldDB" id="A0A1M6JN16"/>
<dbReference type="RefSeq" id="WP_170864642.1">
    <property type="nucleotide sequence ID" value="NZ_FQYP01000009.1"/>
</dbReference>
<evidence type="ECO:0000313" key="1">
    <source>
        <dbReference type="EMBL" id="SHJ48060.1"/>
    </source>
</evidence>
<gene>
    <name evidence="1" type="ORF">SAMN04488508_109153</name>
</gene>
<organism evidence="1 2">
    <name type="scientific">Aquimarina spongiae</name>
    <dbReference type="NCBI Taxonomy" id="570521"/>
    <lineage>
        <taxon>Bacteria</taxon>
        <taxon>Pseudomonadati</taxon>
        <taxon>Bacteroidota</taxon>
        <taxon>Flavobacteriia</taxon>
        <taxon>Flavobacteriales</taxon>
        <taxon>Flavobacteriaceae</taxon>
        <taxon>Aquimarina</taxon>
    </lineage>
</organism>
<dbReference type="Proteomes" id="UP000184432">
    <property type="component" value="Unassembled WGS sequence"/>
</dbReference>
<name>A0A1M6JN16_9FLAO</name>
<sequence length="51" mass="6224">MSTEQQIEWYKLERNELPFGDLIQINSNDQYPSIWISRDKFLEQLEIHVNN</sequence>
<accession>A0A1M6JN16</accession>
<reference evidence="2" key="1">
    <citation type="submission" date="2016-11" db="EMBL/GenBank/DDBJ databases">
        <authorList>
            <person name="Varghese N."/>
            <person name="Submissions S."/>
        </authorList>
    </citation>
    <scope>NUCLEOTIDE SEQUENCE [LARGE SCALE GENOMIC DNA]</scope>
    <source>
        <strain evidence="2">DSM 22623</strain>
    </source>
</reference>
<evidence type="ECO:0000313" key="2">
    <source>
        <dbReference type="Proteomes" id="UP000184432"/>
    </source>
</evidence>
<dbReference type="EMBL" id="FQYP01000009">
    <property type="protein sequence ID" value="SHJ48060.1"/>
    <property type="molecule type" value="Genomic_DNA"/>
</dbReference>
<proteinExistence type="predicted"/>
<dbReference type="STRING" id="570521.SAMN04488508_109153"/>